<reference evidence="1 2" key="1">
    <citation type="submission" date="2019-12" db="EMBL/GenBank/DDBJ databases">
        <authorList>
            <person name="Floudas D."/>
            <person name="Bentzer J."/>
            <person name="Ahren D."/>
            <person name="Johansson T."/>
            <person name="Persson P."/>
            <person name="Tunlid A."/>
        </authorList>
    </citation>
    <scope>NUCLEOTIDE SEQUENCE [LARGE SCALE GENOMIC DNA]</scope>
    <source>
        <strain evidence="1 2">CBS 102.39</strain>
    </source>
</reference>
<name>A0A8H4QMW0_9AGAR</name>
<sequence>MLPPYIIKSFDEAPQDEYAEQFYGPWLSVLVHFFDIAKGYTIYPAYLPFNPFGMGPSDPPEIPISFVVKHNKLVIFFVQVKAPNSLKNMSSRRDADALMRDRFFQLLESFPSYGIISGISAFGSQCSIYTLDGETNRIVPPTAG</sequence>
<accession>A0A8H4QMW0</accession>
<dbReference type="AlphaFoldDB" id="A0A8H4QMW0"/>
<protein>
    <submittedName>
        <fullName evidence="1">Uncharacterized protein</fullName>
    </submittedName>
</protein>
<gene>
    <name evidence="1" type="ORF">D9613_007986</name>
</gene>
<evidence type="ECO:0000313" key="1">
    <source>
        <dbReference type="EMBL" id="KAF4613831.1"/>
    </source>
</evidence>
<dbReference type="EMBL" id="JAACJL010000045">
    <property type="protein sequence ID" value="KAF4613831.1"/>
    <property type="molecule type" value="Genomic_DNA"/>
</dbReference>
<keyword evidence="2" id="KW-1185">Reference proteome</keyword>
<organism evidence="1 2">
    <name type="scientific">Agrocybe pediades</name>
    <dbReference type="NCBI Taxonomy" id="84607"/>
    <lineage>
        <taxon>Eukaryota</taxon>
        <taxon>Fungi</taxon>
        <taxon>Dikarya</taxon>
        <taxon>Basidiomycota</taxon>
        <taxon>Agaricomycotina</taxon>
        <taxon>Agaricomycetes</taxon>
        <taxon>Agaricomycetidae</taxon>
        <taxon>Agaricales</taxon>
        <taxon>Agaricineae</taxon>
        <taxon>Strophariaceae</taxon>
        <taxon>Agrocybe</taxon>
    </lineage>
</organism>
<proteinExistence type="predicted"/>
<evidence type="ECO:0000313" key="2">
    <source>
        <dbReference type="Proteomes" id="UP000521872"/>
    </source>
</evidence>
<dbReference type="Proteomes" id="UP000521872">
    <property type="component" value="Unassembled WGS sequence"/>
</dbReference>
<comment type="caution">
    <text evidence="1">The sequence shown here is derived from an EMBL/GenBank/DDBJ whole genome shotgun (WGS) entry which is preliminary data.</text>
</comment>